<dbReference type="Gene3D" id="3.40.50.880">
    <property type="match status" value="1"/>
</dbReference>
<dbReference type="PROSITE" id="PS51273">
    <property type="entry name" value="GATASE_TYPE_1"/>
    <property type="match status" value="1"/>
</dbReference>
<dbReference type="Pfam" id="PF00117">
    <property type="entry name" value="GATase"/>
    <property type="match status" value="1"/>
</dbReference>
<proteinExistence type="predicted"/>
<reference evidence="2 3" key="1">
    <citation type="submission" date="2022-05" db="EMBL/GenBank/DDBJ databases">
        <title>Flavobacterium sp., isolated from activated sludge.</title>
        <authorList>
            <person name="Ran Q."/>
        </authorList>
    </citation>
    <scope>NUCLEOTIDE SEQUENCE [LARGE SCALE GENOMIC DNA]</scope>
    <source>
        <strain evidence="2 3">HXWNR70</strain>
    </source>
</reference>
<evidence type="ECO:0000259" key="1">
    <source>
        <dbReference type="Pfam" id="PF00117"/>
    </source>
</evidence>
<comment type="caution">
    <text evidence="2">The sequence shown here is derived from an EMBL/GenBank/DDBJ whole genome shotgun (WGS) entry which is preliminary data.</text>
</comment>
<keyword evidence="3" id="KW-1185">Reference proteome</keyword>
<dbReference type="RefSeq" id="WP_250593377.1">
    <property type="nucleotide sequence ID" value="NZ_JAMLJM010000011.1"/>
</dbReference>
<dbReference type="InterPro" id="IPR044992">
    <property type="entry name" value="ChyE-like"/>
</dbReference>
<protein>
    <submittedName>
        <fullName evidence="2">Type 1 glutamine amidotransferase</fullName>
    </submittedName>
</protein>
<dbReference type="PANTHER" id="PTHR42695:SF5">
    <property type="entry name" value="GLUTAMINE AMIDOTRANSFERASE YLR126C-RELATED"/>
    <property type="match status" value="1"/>
</dbReference>
<dbReference type="EMBL" id="JAMLJM010000011">
    <property type="protein sequence ID" value="MCL9809986.1"/>
    <property type="molecule type" value="Genomic_DNA"/>
</dbReference>
<gene>
    <name evidence="2" type="ORF">NAT50_11525</name>
</gene>
<evidence type="ECO:0000313" key="3">
    <source>
        <dbReference type="Proteomes" id="UP001317191"/>
    </source>
</evidence>
<sequence length="228" mass="26970">MRIHYIQHVVYEDLGCINDWVNKRKHKISSTKIFENETFPNIETFDLLIILGGPMSVNDNTKWIKKEKLFIAKAIENNKKVLGICLGSQFIASILGSKVFQNSKKEIGWFPIQITKYEEFENPIEKFNSKITVFHWHGETFNLPKNSFHLAKSEIYQNQAFMYNRNVIALQFHLEVTEKSLEKMITFGKNELINDDFIQSIENMRSFKNNIIECNKRMFLLLEYFEKN</sequence>
<dbReference type="Proteomes" id="UP001317191">
    <property type="component" value="Unassembled WGS sequence"/>
</dbReference>
<dbReference type="CDD" id="cd01741">
    <property type="entry name" value="GATase1_1"/>
    <property type="match status" value="1"/>
</dbReference>
<dbReference type="PANTHER" id="PTHR42695">
    <property type="entry name" value="GLUTAMINE AMIDOTRANSFERASE YLR126C-RELATED"/>
    <property type="match status" value="1"/>
</dbReference>
<organism evidence="2 3">
    <name type="scientific">Flavobacterium luminosum</name>
    <dbReference type="NCBI Taxonomy" id="2949086"/>
    <lineage>
        <taxon>Bacteria</taxon>
        <taxon>Pseudomonadati</taxon>
        <taxon>Bacteroidota</taxon>
        <taxon>Flavobacteriia</taxon>
        <taxon>Flavobacteriales</taxon>
        <taxon>Flavobacteriaceae</taxon>
        <taxon>Flavobacterium</taxon>
    </lineage>
</organism>
<keyword evidence="2" id="KW-0315">Glutamine amidotransferase</keyword>
<dbReference type="InterPro" id="IPR029062">
    <property type="entry name" value="Class_I_gatase-like"/>
</dbReference>
<evidence type="ECO:0000313" key="2">
    <source>
        <dbReference type="EMBL" id="MCL9809986.1"/>
    </source>
</evidence>
<feature type="domain" description="Glutamine amidotransferase" evidence="1">
    <location>
        <begin position="30"/>
        <end position="187"/>
    </location>
</feature>
<dbReference type="SUPFAM" id="SSF52317">
    <property type="entry name" value="Class I glutamine amidotransferase-like"/>
    <property type="match status" value="1"/>
</dbReference>
<dbReference type="InterPro" id="IPR017926">
    <property type="entry name" value="GATASE"/>
</dbReference>
<name>A0ABT0TRS4_9FLAO</name>
<accession>A0ABT0TRS4</accession>